<reference evidence="2" key="1">
    <citation type="journal article" date="2019" name="Int. J. Syst. Evol. Microbiol.">
        <title>The Global Catalogue of Microorganisms (GCM) 10K type strain sequencing project: providing services to taxonomists for standard genome sequencing and annotation.</title>
        <authorList>
            <consortium name="The Broad Institute Genomics Platform"/>
            <consortium name="The Broad Institute Genome Sequencing Center for Infectious Disease"/>
            <person name="Wu L."/>
            <person name="Ma J."/>
        </authorList>
    </citation>
    <scope>NUCLEOTIDE SEQUENCE [LARGE SCALE GENOMIC DNA]</scope>
    <source>
        <strain evidence="2">KCTC 62102</strain>
    </source>
</reference>
<dbReference type="NCBIfam" id="NF009435">
    <property type="entry name" value="PRK12794.1"/>
    <property type="match status" value="1"/>
</dbReference>
<dbReference type="RefSeq" id="WP_197643123.1">
    <property type="nucleotide sequence ID" value="NZ_JAEACP010000008.1"/>
</dbReference>
<protein>
    <submittedName>
        <fullName evidence="1">Flagellar biosynthesis regulator FlaF</fullName>
    </submittedName>
</protein>
<organism evidence="1 2">
    <name type="scientific">Tabrizicola soli</name>
    <dbReference type="NCBI Taxonomy" id="2185115"/>
    <lineage>
        <taxon>Bacteria</taxon>
        <taxon>Pseudomonadati</taxon>
        <taxon>Pseudomonadota</taxon>
        <taxon>Alphaproteobacteria</taxon>
        <taxon>Rhodobacterales</taxon>
        <taxon>Paracoccaceae</taxon>
        <taxon>Tabrizicola</taxon>
    </lineage>
</organism>
<accession>A0ABV7DTI9</accession>
<name>A0ABV7DTI9_9RHOB</name>
<keyword evidence="2" id="KW-1185">Reference proteome</keyword>
<evidence type="ECO:0000313" key="2">
    <source>
        <dbReference type="Proteomes" id="UP001595445"/>
    </source>
</evidence>
<keyword evidence="1" id="KW-0966">Cell projection</keyword>
<dbReference type="Proteomes" id="UP001595445">
    <property type="component" value="Unassembled WGS sequence"/>
</dbReference>
<keyword evidence="1" id="KW-0282">Flagellum</keyword>
<comment type="caution">
    <text evidence="1">The sequence shown here is derived from an EMBL/GenBank/DDBJ whole genome shotgun (WGS) entry which is preliminary data.</text>
</comment>
<gene>
    <name evidence="1" type="primary">flaF</name>
    <name evidence="1" type="ORF">ACFOD6_07820</name>
</gene>
<keyword evidence="1" id="KW-0969">Cilium</keyword>
<evidence type="ECO:0000313" key="1">
    <source>
        <dbReference type="EMBL" id="MFC3085955.1"/>
    </source>
</evidence>
<sequence length="123" mass="13694">MSYQAPIAYARRETPARSPRSVEYDLLAQITRRLRSAWTSRAEDFPGLVRALADNQQLWSTLASDVALPGNTLPAVLRARLFYLYEFTVQHSRAVLEDRASIEVLADINTAVMRGLRGEGGGT</sequence>
<dbReference type="InterPro" id="IPR010845">
    <property type="entry name" value="FlaF"/>
</dbReference>
<dbReference type="EMBL" id="JBHRSM010000013">
    <property type="protein sequence ID" value="MFC3085955.1"/>
    <property type="molecule type" value="Genomic_DNA"/>
</dbReference>
<proteinExistence type="predicted"/>
<dbReference type="Pfam" id="PF07309">
    <property type="entry name" value="FlaF"/>
    <property type="match status" value="1"/>
</dbReference>